<protein>
    <submittedName>
        <fullName evidence="9">Glycosyltransferase involved in cell wall bisynthesis</fullName>
    </submittedName>
</protein>
<dbReference type="InterPro" id="IPR029044">
    <property type="entry name" value="Nucleotide-diphossugar_trans"/>
</dbReference>
<evidence type="ECO:0000256" key="3">
    <source>
        <dbReference type="ARBA" id="ARBA00022679"/>
    </source>
</evidence>
<dbReference type="STRING" id="1120955.SAMN03080610_03369"/>
<dbReference type="InterPro" id="IPR001173">
    <property type="entry name" value="Glyco_trans_2-like"/>
</dbReference>
<keyword evidence="10" id="KW-1185">Reference proteome</keyword>
<keyword evidence="6" id="KW-1133">Transmembrane helix</keyword>
<evidence type="ECO:0000313" key="10">
    <source>
        <dbReference type="Proteomes" id="UP000199347"/>
    </source>
</evidence>
<dbReference type="EMBL" id="FMVW01000010">
    <property type="protein sequence ID" value="SCZ45223.1"/>
    <property type="molecule type" value="Genomic_DNA"/>
</dbReference>
<evidence type="ECO:0000256" key="7">
    <source>
        <dbReference type="ARBA" id="ARBA00023136"/>
    </source>
</evidence>
<organism evidence="9 10">
    <name type="scientific">Afifella marina DSM 2698</name>
    <dbReference type="NCBI Taxonomy" id="1120955"/>
    <lineage>
        <taxon>Bacteria</taxon>
        <taxon>Pseudomonadati</taxon>
        <taxon>Pseudomonadota</taxon>
        <taxon>Alphaproteobacteria</taxon>
        <taxon>Hyphomicrobiales</taxon>
        <taxon>Afifellaceae</taxon>
        <taxon>Afifella</taxon>
    </lineage>
</organism>
<sequence>MTSPLSPEVSVIVPCKDEAGNIGFLIDEIATALSGRSFEILVVDDGSRDGTGETVRSSARQHPQVRLLRHETSAGQSAAIRSGLEAAKGDAVVTIDGDGQNDPAYIPALLDALAAGGDKVGLAAGQRIGRKASFAKRYGSRIANRVRRSLLDDQVRDTGCGLKAVRRTLFLRLPYFDGWHRFLPALVRREGYEIALVDVADRERRHGTSKYGIFDRLWVGIADLFGVWWLASRRRVRPQLSEENLDE</sequence>
<feature type="domain" description="Glycosyltransferase 2-like" evidence="8">
    <location>
        <begin position="10"/>
        <end position="170"/>
    </location>
</feature>
<dbReference type="AlphaFoldDB" id="A0A1G5P6P1"/>
<evidence type="ECO:0000313" key="9">
    <source>
        <dbReference type="EMBL" id="SCZ45223.1"/>
    </source>
</evidence>
<keyword evidence="4" id="KW-0812">Transmembrane</keyword>
<dbReference type="Pfam" id="PF00535">
    <property type="entry name" value="Glycos_transf_2"/>
    <property type="match status" value="1"/>
</dbReference>
<keyword evidence="2" id="KW-0328">Glycosyltransferase</keyword>
<dbReference type="RefSeq" id="WP_092816039.1">
    <property type="nucleotide sequence ID" value="NZ_FMVW01000010.1"/>
</dbReference>
<dbReference type="InterPro" id="IPR050256">
    <property type="entry name" value="Glycosyltransferase_2"/>
</dbReference>
<dbReference type="PANTHER" id="PTHR48090">
    <property type="entry name" value="UNDECAPRENYL-PHOSPHATE 4-DEOXY-4-FORMAMIDO-L-ARABINOSE TRANSFERASE-RELATED"/>
    <property type="match status" value="1"/>
</dbReference>
<evidence type="ECO:0000256" key="6">
    <source>
        <dbReference type="ARBA" id="ARBA00022989"/>
    </source>
</evidence>
<keyword evidence="5" id="KW-0448">Lipopolysaccharide biosynthesis</keyword>
<keyword evidence="1" id="KW-1003">Cell membrane</keyword>
<name>A0A1G5P6P1_AFIMA</name>
<evidence type="ECO:0000256" key="5">
    <source>
        <dbReference type="ARBA" id="ARBA00022985"/>
    </source>
</evidence>
<evidence type="ECO:0000256" key="1">
    <source>
        <dbReference type="ARBA" id="ARBA00022475"/>
    </source>
</evidence>
<dbReference type="CDD" id="cd04179">
    <property type="entry name" value="DPM_DPG-synthase_like"/>
    <property type="match status" value="1"/>
</dbReference>
<dbReference type="GO" id="GO:0005886">
    <property type="term" value="C:plasma membrane"/>
    <property type="evidence" value="ECO:0007669"/>
    <property type="project" value="TreeGrafter"/>
</dbReference>
<dbReference type="FunFam" id="3.90.550.10:FF:000170">
    <property type="entry name" value="Dolichol-phosphate mannosyltransferase"/>
    <property type="match status" value="1"/>
</dbReference>
<dbReference type="GO" id="GO:0099621">
    <property type="term" value="F:undecaprenyl-phosphate 4-deoxy-4-formamido-L-arabinose transferase activity"/>
    <property type="evidence" value="ECO:0007669"/>
    <property type="project" value="TreeGrafter"/>
</dbReference>
<dbReference type="Gene3D" id="3.90.550.10">
    <property type="entry name" value="Spore Coat Polysaccharide Biosynthesis Protein SpsA, Chain A"/>
    <property type="match status" value="1"/>
</dbReference>
<dbReference type="GO" id="GO:0009103">
    <property type="term" value="P:lipopolysaccharide biosynthetic process"/>
    <property type="evidence" value="ECO:0007669"/>
    <property type="project" value="UniProtKB-KW"/>
</dbReference>
<dbReference type="SUPFAM" id="SSF53448">
    <property type="entry name" value="Nucleotide-diphospho-sugar transferases"/>
    <property type="match status" value="1"/>
</dbReference>
<keyword evidence="3 9" id="KW-0808">Transferase</keyword>
<reference evidence="9 10" key="1">
    <citation type="submission" date="2016-10" db="EMBL/GenBank/DDBJ databases">
        <authorList>
            <person name="de Groot N.N."/>
        </authorList>
    </citation>
    <scope>NUCLEOTIDE SEQUENCE [LARGE SCALE GENOMIC DNA]</scope>
    <source>
        <strain evidence="9 10">DSM 2698</strain>
    </source>
</reference>
<evidence type="ECO:0000256" key="4">
    <source>
        <dbReference type="ARBA" id="ARBA00022692"/>
    </source>
</evidence>
<dbReference type="Proteomes" id="UP000199347">
    <property type="component" value="Unassembled WGS sequence"/>
</dbReference>
<proteinExistence type="predicted"/>
<gene>
    <name evidence="9" type="ORF">SAMN03080610_03369</name>
</gene>
<accession>A0A1G5P6P1</accession>
<dbReference type="OrthoDB" id="9807795at2"/>
<dbReference type="PANTHER" id="PTHR48090:SF3">
    <property type="entry name" value="UNDECAPRENYL-PHOSPHATE 4-DEOXY-4-FORMAMIDO-L-ARABINOSE TRANSFERASE"/>
    <property type="match status" value="1"/>
</dbReference>
<evidence type="ECO:0000256" key="2">
    <source>
        <dbReference type="ARBA" id="ARBA00022676"/>
    </source>
</evidence>
<evidence type="ECO:0000259" key="8">
    <source>
        <dbReference type="Pfam" id="PF00535"/>
    </source>
</evidence>
<keyword evidence="7" id="KW-0472">Membrane</keyword>